<dbReference type="Pfam" id="PF00149">
    <property type="entry name" value="Metallophos"/>
    <property type="match status" value="1"/>
</dbReference>
<evidence type="ECO:0000256" key="2">
    <source>
        <dbReference type="ARBA" id="ARBA00022723"/>
    </source>
</evidence>
<protein>
    <recommendedName>
        <fullName evidence="4">Serine/threonine-protein phosphatase</fullName>
        <ecNumber evidence="4">3.1.3.16</ecNumber>
    </recommendedName>
</protein>
<keyword evidence="4" id="KW-0378">Hydrolase</keyword>
<dbReference type="EC" id="3.1.3.16" evidence="4"/>
<dbReference type="InterPro" id="IPR051134">
    <property type="entry name" value="PPP_phosphatase"/>
</dbReference>
<dbReference type="SUPFAM" id="SSF56300">
    <property type="entry name" value="Metallo-dependent phosphatases"/>
    <property type="match status" value="1"/>
</dbReference>
<evidence type="ECO:0000313" key="7">
    <source>
        <dbReference type="Proteomes" id="UP000712600"/>
    </source>
</evidence>
<evidence type="ECO:0000256" key="4">
    <source>
        <dbReference type="RuleBase" id="RU004273"/>
    </source>
</evidence>
<accession>A0A8S9PBH9</accession>
<evidence type="ECO:0000259" key="5">
    <source>
        <dbReference type="PROSITE" id="PS00125"/>
    </source>
</evidence>
<dbReference type="AlphaFoldDB" id="A0A8S9PBH9"/>
<keyword evidence="3" id="KW-0464">Manganese</keyword>
<dbReference type="PANTHER" id="PTHR45668">
    <property type="entry name" value="SERINE/THREONINE-PROTEIN PHOSPHATASE 5-RELATED"/>
    <property type="match status" value="1"/>
</dbReference>
<comment type="similarity">
    <text evidence="4">Belongs to the PPP phosphatase family.</text>
</comment>
<dbReference type="PROSITE" id="PS00125">
    <property type="entry name" value="SER_THR_PHOSPHATASE"/>
    <property type="match status" value="1"/>
</dbReference>
<feature type="domain" description="Serine/threonine specific protein phosphatases" evidence="5">
    <location>
        <begin position="130"/>
        <end position="135"/>
    </location>
</feature>
<comment type="cofactor">
    <cofactor evidence="1">
        <name>Mn(2+)</name>
        <dbReference type="ChEBI" id="CHEBI:29035"/>
    </cofactor>
</comment>
<dbReference type="InterPro" id="IPR006186">
    <property type="entry name" value="Ser/Thr-sp_prot-phosphatase"/>
</dbReference>
<dbReference type="InterPro" id="IPR029052">
    <property type="entry name" value="Metallo-depent_PP-like"/>
</dbReference>
<dbReference type="EMBL" id="QGKX02001521">
    <property type="protein sequence ID" value="KAF3512520.1"/>
    <property type="molecule type" value="Genomic_DNA"/>
</dbReference>
<dbReference type="GO" id="GO:0004722">
    <property type="term" value="F:protein serine/threonine phosphatase activity"/>
    <property type="evidence" value="ECO:0007669"/>
    <property type="project" value="UniProtKB-EC"/>
</dbReference>
<organism evidence="6 7">
    <name type="scientific">Brassica cretica</name>
    <name type="common">Mustard</name>
    <dbReference type="NCBI Taxonomy" id="69181"/>
    <lineage>
        <taxon>Eukaryota</taxon>
        <taxon>Viridiplantae</taxon>
        <taxon>Streptophyta</taxon>
        <taxon>Embryophyta</taxon>
        <taxon>Tracheophyta</taxon>
        <taxon>Spermatophyta</taxon>
        <taxon>Magnoliopsida</taxon>
        <taxon>eudicotyledons</taxon>
        <taxon>Gunneridae</taxon>
        <taxon>Pentapetalae</taxon>
        <taxon>rosids</taxon>
        <taxon>malvids</taxon>
        <taxon>Brassicales</taxon>
        <taxon>Brassicaceae</taxon>
        <taxon>Brassiceae</taxon>
        <taxon>Brassica</taxon>
    </lineage>
</organism>
<reference evidence="6" key="1">
    <citation type="submission" date="2019-12" db="EMBL/GenBank/DDBJ databases">
        <title>Genome sequencing and annotation of Brassica cretica.</title>
        <authorList>
            <person name="Studholme D.J."/>
            <person name="Sarris P."/>
        </authorList>
    </citation>
    <scope>NUCLEOTIDE SEQUENCE</scope>
    <source>
        <strain evidence="6">PFS-109/04</strain>
        <tissue evidence="6">Leaf</tissue>
    </source>
</reference>
<comment type="caution">
    <text evidence="6">The sequence shown here is derived from an EMBL/GenBank/DDBJ whole genome shotgun (WGS) entry which is preliminary data.</text>
</comment>
<dbReference type="Gene3D" id="3.60.21.10">
    <property type="match status" value="2"/>
</dbReference>
<dbReference type="PRINTS" id="PR00114">
    <property type="entry name" value="STPHPHTASE"/>
</dbReference>
<name>A0A8S9PBH9_BRACR</name>
<dbReference type="PANTHER" id="PTHR45668:SF9">
    <property type="entry name" value="SERINE_THREONINE-PROTEIN PHOSPHATASE 7"/>
    <property type="match status" value="1"/>
</dbReference>
<evidence type="ECO:0000313" key="6">
    <source>
        <dbReference type="EMBL" id="KAF3512520.1"/>
    </source>
</evidence>
<proteinExistence type="inferred from homology"/>
<gene>
    <name evidence="6" type="ORF">F2Q69_00004958</name>
</gene>
<dbReference type="InterPro" id="IPR004843">
    <property type="entry name" value="Calcineurin-like_PHP"/>
</dbReference>
<keyword evidence="2" id="KW-0479">Metal-binding</keyword>
<sequence length="407" mass="46270">MVKSEKTTLGRSLVKHHNHMIQESKDKGKYYKNLQKKVLESVTEVSDIDAILEQAEEAERLFTINHSNTTPLPINVFYVFNGDYVDRGAWGLKTFLILFSWKLGWKKRGPQRLGTPLSGEVLMPDRVFLLRGNHESKYCTSMYGFEKEVSIQHTEGCSSPVVSKRTRGKKNPLVLRQEPELSSLKLGTLEELMQARRSVLDPPWEGSNLIPGDVLWSDPSLIPGLSPNEQRGIGLLWGPDCTEEFLKKYQLKLIIRSHEGPDAREKRSGLANAPDLSDPQFRSFEAVTPRPKANPYCDFENEMDKSAMDSNEEQAASKCRKPNLHANYGDNPQIVVSLFGLGINAVLVQTITPVYDFFCFLPYWEKRVLEYHMEFLEAFWCIWSSKKVFKAINGRTAHQSDLTGATP</sequence>
<dbReference type="Proteomes" id="UP000712600">
    <property type="component" value="Unassembled WGS sequence"/>
</dbReference>
<evidence type="ECO:0000256" key="1">
    <source>
        <dbReference type="ARBA" id="ARBA00001936"/>
    </source>
</evidence>
<comment type="catalytic activity">
    <reaction evidence="4">
        <text>O-phospho-L-threonyl-[protein] + H2O = L-threonyl-[protein] + phosphate</text>
        <dbReference type="Rhea" id="RHEA:47004"/>
        <dbReference type="Rhea" id="RHEA-COMP:11060"/>
        <dbReference type="Rhea" id="RHEA-COMP:11605"/>
        <dbReference type="ChEBI" id="CHEBI:15377"/>
        <dbReference type="ChEBI" id="CHEBI:30013"/>
        <dbReference type="ChEBI" id="CHEBI:43474"/>
        <dbReference type="ChEBI" id="CHEBI:61977"/>
        <dbReference type="EC" id="3.1.3.16"/>
    </reaction>
</comment>
<dbReference type="SMART" id="SM00156">
    <property type="entry name" value="PP2Ac"/>
    <property type="match status" value="1"/>
</dbReference>
<dbReference type="GO" id="GO:0046872">
    <property type="term" value="F:metal ion binding"/>
    <property type="evidence" value="ECO:0007669"/>
    <property type="project" value="UniProtKB-KW"/>
</dbReference>
<evidence type="ECO:0000256" key="3">
    <source>
        <dbReference type="ARBA" id="ARBA00023211"/>
    </source>
</evidence>